<organism evidence="10 11">
    <name type="scientific">Labilithrix luteola</name>
    <dbReference type="NCBI Taxonomy" id="1391654"/>
    <lineage>
        <taxon>Bacteria</taxon>
        <taxon>Pseudomonadati</taxon>
        <taxon>Myxococcota</taxon>
        <taxon>Polyangia</taxon>
        <taxon>Polyangiales</taxon>
        <taxon>Labilitrichaceae</taxon>
        <taxon>Labilithrix</taxon>
    </lineage>
</organism>
<dbReference type="GO" id="GO:0005886">
    <property type="term" value="C:plasma membrane"/>
    <property type="evidence" value="ECO:0007669"/>
    <property type="project" value="InterPro"/>
</dbReference>
<evidence type="ECO:0000259" key="7">
    <source>
        <dbReference type="Pfam" id="PF04542"/>
    </source>
</evidence>
<feature type="region of interest" description="Disordered" evidence="5">
    <location>
        <begin position="103"/>
        <end position="127"/>
    </location>
</feature>
<dbReference type="PANTHER" id="PTHR43133">
    <property type="entry name" value="RNA POLYMERASE ECF-TYPE SIGMA FACTO"/>
    <property type="match status" value="1"/>
</dbReference>
<evidence type="ECO:0000256" key="3">
    <source>
        <dbReference type="ARBA" id="ARBA00023082"/>
    </source>
</evidence>
<dbReference type="InterPro" id="IPR014284">
    <property type="entry name" value="RNA_pol_sigma-70_dom"/>
</dbReference>
<dbReference type="NCBIfam" id="TIGR02937">
    <property type="entry name" value="sigma70-ECF"/>
    <property type="match status" value="1"/>
</dbReference>
<keyword evidence="6" id="KW-0812">Transmembrane</keyword>
<dbReference type="CDD" id="cd06171">
    <property type="entry name" value="Sigma70_r4"/>
    <property type="match status" value="1"/>
</dbReference>
<evidence type="ECO:0000256" key="5">
    <source>
        <dbReference type="SAM" id="MobiDB-lite"/>
    </source>
</evidence>
<evidence type="ECO:0000313" key="10">
    <source>
        <dbReference type="EMBL" id="AKU95987.1"/>
    </source>
</evidence>
<protein>
    <submittedName>
        <fullName evidence="10">RNA polymerase sigma-70 factor</fullName>
    </submittedName>
</protein>
<reference evidence="10 11" key="1">
    <citation type="submission" date="2015-08" db="EMBL/GenBank/DDBJ databases">
        <authorList>
            <person name="Babu N.S."/>
            <person name="Beckwith C.J."/>
            <person name="Beseler K.G."/>
            <person name="Brison A."/>
            <person name="Carone J.V."/>
            <person name="Caskin T.P."/>
            <person name="Diamond M."/>
            <person name="Durham M.E."/>
            <person name="Foxe J.M."/>
            <person name="Go M."/>
            <person name="Henderson B.A."/>
            <person name="Jones I.B."/>
            <person name="McGettigan J.A."/>
            <person name="Micheletti S.J."/>
            <person name="Nasrallah M.E."/>
            <person name="Ortiz D."/>
            <person name="Piller C.R."/>
            <person name="Privatt S.R."/>
            <person name="Schneider S.L."/>
            <person name="Sharp S."/>
            <person name="Smith T.C."/>
            <person name="Stanton J.D."/>
            <person name="Ullery H.E."/>
            <person name="Wilson R.J."/>
            <person name="Serrano M.G."/>
            <person name="Buck G."/>
            <person name="Lee V."/>
            <person name="Wang Y."/>
            <person name="Carvalho R."/>
            <person name="Voegtly L."/>
            <person name="Shi R."/>
            <person name="Duckworth R."/>
            <person name="Johnson A."/>
            <person name="Loviza R."/>
            <person name="Walstead R."/>
            <person name="Shah Z."/>
            <person name="Kiflezghi M."/>
            <person name="Wade K."/>
            <person name="Ball S.L."/>
            <person name="Bradley K.W."/>
            <person name="Asai D.J."/>
            <person name="Bowman C.A."/>
            <person name="Russell D.A."/>
            <person name="Pope W.H."/>
            <person name="Jacobs-Sera D."/>
            <person name="Hendrix R.W."/>
            <person name="Hatfull G.F."/>
        </authorList>
    </citation>
    <scope>NUCLEOTIDE SEQUENCE [LARGE SCALE GENOMIC DNA]</scope>
    <source>
        <strain evidence="10 11">DSM 27648</strain>
    </source>
</reference>
<keyword evidence="6" id="KW-1133">Transmembrane helix</keyword>
<dbReference type="SUPFAM" id="SSF88659">
    <property type="entry name" value="Sigma3 and sigma4 domains of RNA polymerase sigma factors"/>
    <property type="match status" value="1"/>
</dbReference>
<keyword evidence="3" id="KW-0731">Sigma factor</keyword>
<proteinExistence type="inferred from homology"/>
<gene>
    <name evidence="10" type="ORF">AKJ09_02651</name>
</gene>
<evidence type="ECO:0000259" key="8">
    <source>
        <dbReference type="Pfam" id="PF08281"/>
    </source>
</evidence>
<dbReference type="RefSeq" id="WP_146647347.1">
    <property type="nucleotide sequence ID" value="NZ_CP012333.1"/>
</dbReference>
<dbReference type="Pfam" id="PF08281">
    <property type="entry name" value="Sigma70_r4_2"/>
    <property type="match status" value="1"/>
</dbReference>
<keyword evidence="6" id="KW-0472">Membrane</keyword>
<dbReference type="GO" id="GO:0006352">
    <property type="term" value="P:DNA-templated transcription initiation"/>
    <property type="evidence" value="ECO:0007669"/>
    <property type="project" value="InterPro"/>
</dbReference>
<evidence type="ECO:0000259" key="9">
    <source>
        <dbReference type="Pfam" id="PF10099"/>
    </source>
</evidence>
<dbReference type="EMBL" id="CP012333">
    <property type="protein sequence ID" value="AKU95987.1"/>
    <property type="molecule type" value="Genomic_DNA"/>
</dbReference>
<dbReference type="OrthoDB" id="9784272at2"/>
<feature type="domain" description="RNA polymerase sigma factor 70 region 4 type 2" evidence="8">
    <location>
        <begin position="144"/>
        <end position="196"/>
    </location>
</feature>
<dbReference type="Gene3D" id="1.10.10.10">
    <property type="entry name" value="Winged helix-like DNA-binding domain superfamily/Winged helix DNA-binding domain"/>
    <property type="match status" value="1"/>
</dbReference>
<dbReference type="AlphaFoldDB" id="A0A0K1PR37"/>
<dbReference type="GO" id="GO:0003677">
    <property type="term" value="F:DNA binding"/>
    <property type="evidence" value="ECO:0007669"/>
    <property type="project" value="InterPro"/>
</dbReference>
<keyword evidence="4" id="KW-0804">Transcription</keyword>
<feature type="region of interest" description="Disordered" evidence="5">
    <location>
        <begin position="314"/>
        <end position="335"/>
    </location>
</feature>
<dbReference type="InterPro" id="IPR018764">
    <property type="entry name" value="RskA_C"/>
</dbReference>
<sequence length="345" mass="37763">MTAPNEPPPPSVSHGQGDACETDEALVARLGSGDEEALRSLHQRYAALVFTVAARFVDAATAEEVVQDVFVTLWKKHATFDPARGAFKSWIIQITRHRSLNELRRRRGHDGQRGQRDQRDEPLEELSDDAIEPDEAQWLAHRRDVIRAAVEALPAAQRQALSLAFFDELTHEQIATVLRTPVGTTKTRIRLGLKRLAPVLVVALAATALLLVLRRREESAAQNQQALRMVTASDVVPLRLEATPAVPPEAHGNYRTRPGANVAVLTTNHLPPLVAPDSYVVWAHGASGWRLLGPVVVERDGRSLLVIAIDPGAPPPDELRVTRESGPPKDQPLGPVVLAWPGARQ</sequence>
<dbReference type="InterPro" id="IPR013249">
    <property type="entry name" value="RNA_pol_sigma70_r4_t2"/>
</dbReference>
<feature type="domain" description="Anti-sigma K factor RskA C-terminal" evidence="9">
    <location>
        <begin position="202"/>
        <end position="336"/>
    </location>
</feature>
<dbReference type="InterPro" id="IPR036388">
    <property type="entry name" value="WH-like_DNA-bd_sf"/>
</dbReference>
<feature type="transmembrane region" description="Helical" evidence="6">
    <location>
        <begin position="196"/>
        <end position="213"/>
    </location>
</feature>
<feature type="compositionally biased region" description="Basic and acidic residues" evidence="5">
    <location>
        <begin position="317"/>
        <end position="327"/>
    </location>
</feature>
<name>A0A0K1PR37_9BACT</name>
<dbReference type="SUPFAM" id="SSF88946">
    <property type="entry name" value="Sigma2 domain of RNA polymerase sigma factors"/>
    <property type="match status" value="1"/>
</dbReference>
<dbReference type="Pfam" id="PF10099">
    <property type="entry name" value="RskA_C"/>
    <property type="match status" value="1"/>
</dbReference>
<dbReference type="KEGG" id="llu:AKJ09_02651"/>
<dbReference type="STRING" id="1391654.AKJ09_02651"/>
<evidence type="ECO:0000256" key="6">
    <source>
        <dbReference type="SAM" id="Phobius"/>
    </source>
</evidence>
<dbReference type="GO" id="GO:0016987">
    <property type="term" value="F:sigma factor activity"/>
    <property type="evidence" value="ECO:0007669"/>
    <property type="project" value="UniProtKB-KW"/>
</dbReference>
<comment type="similarity">
    <text evidence="1">Belongs to the sigma-70 factor family. ECF subfamily.</text>
</comment>
<dbReference type="Proteomes" id="UP000064967">
    <property type="component" value="Chromosome"/>
</dbReference>
<dbReference type="Gene3D" id="1.10.1740.10">
    <property type="match status" value="1"/>
</dbReference>
<dbReference type="InterPro" id="IPR007627">
    <property type="entry name" value="RNA_pol_sigma70_r2"/>
</dbReference>
<keyword evidence="11" id="KW-1185">Reference proteome</keyword>
<dbReference type="InterPro" id="IPR013325">
    <property type="entry name" value="RNA_pol_sigma_r2"/>
</dbReference>
<feature type="compositionally biased region" description="Basic and acidic residues" evidence="5">
    <location>
        <begin position="103"/>
        <end position="121"/>
    </location>
</feature>
<dbReference type="PANTHER" id="PTHR43133:SF62">
    <property type="entry name" value="RNA POLYMERASE SIGMA FACTOR SIGZ"/>
    <property type="match status" value="1"/>
</dbReference>
<dbReference type="InterPro" id="IPR013324">
    <property type="entry name" value="RNA_pol_sigma_r3/r4-like"/>
</dbReference>
<feature type="domain" description="RNA polymerase sigma-70 region 2" evidence="7">
    <location>
        <begin position="41"/>
        <end position="107"/>
    </location>
</feature>
<evidence type="ECO:0000313" key="11">
    <source>
        <dbReference type="Proteomes" id="UP000064967"/>
    </source>
</evidence>
<dbReference type="InterPro" id="IPR039425">
    <property type="entry name" value="RNA_pol_sigma-70-like"/>
</dbReference>
<keyword evidence="2" id="KW-0805">Transcription regulation</keyword>
<evidence type="ECO:0000256" key="1">
    <source>
        <dbReference type="ARBA" id="ARBA00010641"/>
    </source>
</evidence>
<dbReference type="Pfam" id="PF04542">
    <property type="entry name" value="Sigma70_r2"/>
    <property type="match status" value="1"/>
</dbReference>
<accession>A0A0K1PR37</accession>
<evidence type="ECO:0000256" key="4">
    <source>
        <dbReference type="ARBA" id="ARBA00023163"/>
    </source>
</evidence>
<evidence type="ECO:0000256" key="2">
    <source>
        <dbReference type="ARBA" id="ARBA00023015"/>
    </source>
</evidence>